<dbReference type="SUPFAM" id="SSF55961">
    <property type="entry name" value="Bet v1-like"/>
    <property type="match status" value="1"/>
</dbReference>
<dbReference type="EMBL" id="JACMSC010000018">
    <property type="protein sequence ID" value="KAG6476948.1"/>
    <property type="molecule type" value="Genomic_DNA"/>
</dbReference>
<gene>
    <name evidence="2" type="ORF">ZIOFF_066198</name>
</gene>
<protein>
    <recommendedName>
        <fullName evidence="1">Phosphatidylinositol transfer protein N-terminal domain-containing protein</fullName>
    </recommendedName>
</protein>
<dbReference type="AlphaFoldDB" id="A0A8J5F323"/>
<sequence length="231" mass="25915">MINDKQVHGLSKELLSQRKVEIIDIAAVSCNYWSKIIGTAKLDFSMFISQKTQRGPLSKGWQETCNPVMTSYKLVTMDAPIWGIGGHLEEAMIASEKALLSEFHKLCFAWIDEWFGMTMGQIMEMEKQNNLLLQKTFQKSFSTSKQDAQTKSKHETQKIVDVSSIQLMHGLGTAGNDIHDHKDYKHNNVDYRGFPPAMPDASKNPSLARITLVAQPLLIGVVPPVAVKVIR</sequence>
<dbReference type="Gene3D" id="3.30.530.20">
    <property type="match status" value="1"/>
</dbReference>
<dbReference type="PANTHER" id="PTHR10658">
    <property type="entry name" value="PHOSPHATIDYLINOSITOL TRANSFER PROTEIN"/>
    <property type="match status" value="1"/>
</dbReference>
<evidence type="ECO:0000313" key="3">
    <source>
        <dbReference type="Proteomes" id="UP000734854"/>
    </source>
</evidence>
<dbReference type="Pfam" id="PF02121">
    <property type="entry name" value="IP_trans"/>
    <property type="match status" value="1"/>
</dbReference>
<feature type="domain" description="Phosphatidylinositol transfer protein N-terminal" evidence="1">
    <location>
        <begin position="5"/>
        <end position="129"/>
    </location>
</feature>
<proteinExistence type="predicted"/>
<evidence type="ECO:0000313" key="2">
    <source>
        <dbReference type="EMBL" id="KAG6476948.1"/>
    </source>
</evidence>
<evidence type="ECO:0000259" key="1">
    <source>
        <dbReference type="Pfam" id="PF02121"/>
    </source>
</evidence>
<keyword evidence="3" id="KW-1185">Reference proteome</keyword>
<reference evidence="2 3" key="1">
    <citation type="submission" date="2020-08" db="EMBL/GenBank/DDBJ databases">
        <title>Plant Genome Project.</title>
        <authorList>
            <person name="Zhang R.-G."/>
        </authorList>
    </citation>
    <scope>NUCLEOTIDE SEQUENCE [LARGE SCALE GENOMIC DNA]</scope>
    <source>
        <tissue evidence="2">Rhizome</tissue>
    </source>
</reference>
<name>A0A8J5F323_ZINOF</name>
<dbReference type="PANTHER" id="PTHR10658:SF11">
    <property type="entry name" value="VIBRATOR, ISOFORM B"/>
    <property type="match status" value="1"/>
</dbReference>
<dbReference type="InterPro" id="IPR055261">
    <property type="entry name" value="PI_transfer_N"/>
</dbReference>
<dbReference type="GO" id="GO:0005548">
    <property type="term" value="F:phospholipid transporter activity"/>
    <property type="evidence" value="ECO:0007669"/>
    <property type="project" value="InterPro"/>
</dbReference>
<dbReference type="InterPro" id="IPR001666">
    <property type="entry name" value="PI_transfer"/>
</dbReference>
<comment type="caution">
    <text evidence="2">The sequence shown here is derived from an EMBL/GenBank/DDBJ whole genome shotgun (WGS) entry which is preliminary data.</text>
</comment>
<organism evidence="2 3">
    <name type="scientific">Zingiber officinale</name>
    <name type="common">Ginger</name>
    <name type="synonym">Amomum zingiber</name>
    <dbReference type="NCBI Taxonomy" id="94328"/>
    <lineage>
        <taxon>Eukaryota</taxon>
        <taxon>Viridiplantae</taxon>
        <taxon>Streptophyta</taxon>
        <taxon>Embryophyta</taxon>
        <taxon>Tracheophyta</taxon>
        <taxon>Spermatophyta</taxon>
        <taxon>Magnoliopsida</taxon>
        <taxon>Liliopsida</taxon>
        <taxon>Zingiberales</taxon>
        <taxon>Zingiberaceae</taxon>
        <taxon>Zingiber</taxon>
    </lineage>
</organism>
<dbReference type="Proteomes" id="UP000734854">
    <property type="component" value="Unassembled WGS sequence"/>
</dbReference>
<dbReference type="InterPro" id="IPR023393">
    <property type="entry name" value="START-like_dom_sf"/>
</dbReference>
<accession>A0A8J5F323</accession>